<name>A0ABS4XYW7_9ACTN</name>
<evidence type="ECO:0000313" key="4">
    <source>
        <dbReference type="Proteomes" id="UP001519291"/>
    </source>
</evidence>
<accession>A0ABS4XYW7</accession>
<feature type="transmembrane region" description="Helical" evidence="2">
    <location>
        <begin position="126"/>
        <end position="145"/>
    </location>
</feature>
<dbReference type="Proteomes" id="UP001519291">
    <property type="component" value="Unassembled WGS sequence"/>
</dbReference>
<evidence type="ECO:0000256" key="2">
    <source>
        <dbReference type="SAM" id="Phobius"/>
    </source>
</evidence>
<keyword evidence="2" id="KW-0472">Membrane</keyword>
<keyword evidence="2" id="KW-1133">Transmembrane helix</keyword>
<sequence>MNDQETVADRELRRAWAAANAADAAADARDTSPSPRGPADRDESAWVAPGWATGLALFLIPVAMIFGGLSPMATDSCGPDHCSAALDHALAAIIGCLYATLSVTPAALLTSWLLPRRMRYSTARRIVAWCALLPPVLVILMVFTLPEG</sequence>
<keyword evidence="4" id="KW-1185">Reference proteome</keyword>
<evidence type="ECO:0000313" key="3">
    <source>
        <dbReference type="EMBL" id="MBP2400903.1"/>
    </source>
</evidence>
<dbReference type="EMBL" id="JAGIOH010000001">
    <property type="protein sequence ID" value="MBP2400903.1"/>
    <property type="molecule type" value="Genomic_DNA"/>
</dbReference>
<feature type="region of interest" description="Disordered" evidence="1">
    <location>
        <begin position="18"/>
        <end position="43"/>
    </location>
</feature>
<evidence type="ECO:0000256" key="1">
    <source>
        <dbReference type="SAM" id="MobiDB-lite"/>
    </source>
</evidence>
<comment type="caution">
    <text evidence="3">The sequence shown here is derived from an EMBL/GenBank/DDBJ whole genome shotgun (WGS) entry which is preliminary data.</text>
</comment>
<feature type="transmembrane region" description="Helical" evidence="2">
    <location>
        <begin position="46"/>
        <end position="69"/>
    </location>
</feature>
<feature type="transmembrane region" description="Helical" evidence="2">
    <location>
        <begin position="89"/>
        <end position="114"/>
    </location>
</feature>
<reference evidence="3 4" key="1">
    <citation type="submission" date="2021-03" db="EMBL/GenBank/DDBJ databases">
        <title>Sequencing the genomes of 1000 actinobacteria strains.</title>
        <authorList>
            <person name="Klenk H.-P."/>
        </authorList>
    </citation>
    <scope>NUCLEOTIDE SEQUENCE [LARGE SCALE GENOMIC DNA]</scope>
    <source>
        <strain evidence="3 4">DSM 41480</strain>
    </source>
</reference>
<organism evidence="3 4">
    <name type="scientific">Streptomyces syringium</name>
    <dbReference type="NCBI Taxonomy" id="76729"/>
    <lineage>
        <taxon>Bacteria</taxon>
        <taxon>Bacillati</taxon>
        <taxon>Actinomycetota</taxon>
        <taxon>Actinomycetes</taxon>
        <taxon>Kitasatosporales</taxon>
        <taxon>Streptomycetaceae</taxon>
        <taxon>Streptomyces</taxon>
    </lineage>
</organism>
<dbReference type="GeneID" id="91567257"/>
<keyword evidence="2" id="KW-0812">Transmembrane</keyword>
<dbReference type="RefSeq" id="WP_245381336.1">
    <property type="nucleotide sequence ID" value="NZ_JAGIOH010000001.1"/>
</dbReference>
<protein>
    <submittedName>
        <fullName evidence="3">Uncharacterized protein</fullName>
    </submittedName>
</protein>
<proteinExistence type="predicted"/>
<gene>
    <name evidence="3" type="ORF">JO379_000372</name>
</gene>